<keyword evidence="2" id="KW-1185">Reference proteome</keyword>
<reference evidence="1" key="1">
    <citation type="submission" date="2023-04" db="EMBL/GenBank/DDBJ databases">
        <title>Ambrosiozyma monospora NBRC 10751.</title>
        <authorList>
            <person name="Ichikawa N."/>
            <person name="Sato H."/>
            <person name="Tonouchi N."/>
        </authorList>
    </citation>
    <scope>NUCLEOTIDE SEQUENCE</scope>
    <source>
        <strain evidence="1">NBRC 10751</strain>
    </source>
</reference>
<proteinExistence type="predicted"/>
<dbReference type="Proteomes" id="UP001165064">
    <property type="component" value="Unassembled WGS sequence"/>
</dbReference>
<organism evidence="1 2">
    <name type="scientific">Ambrosiozyma monospora</name>
    <name type="common">Yeast</name>
    <name type="synonym">Endomycopsis monosporus</name>
    <dbReference type="NCBI Taxonomy" id="43982"/>
    <lineage>
        <taxon>Eukaryota</taxon>
        <taxon>Fungi</taxon>
        <taxon>Dikarya</taxon>
        <taxon>Ascomycota</taxon>
        <taxon>Saccharomycotina</taxon>
        <taxon>Pichiomycetes</taxon>
        <taxon>Pichiales</taxon>
        <taxon>Pichiaceae</taxon>
        <taxon>Ambrosiozyma</taxon>
    </lineage>
</organism>
<comment type="caution">
    <text evidence="1">The sequence shown here is derived from an EMBL/GenBank/DDBJ whole genome shotgun (WGS) entry which is preliminary data.</text>
</comment>
<sequence length="660" mass="73478">MSEPSNNTHPSTLEDESVTPDQLMTSTSAQDTVKGTTEEQSELTHSESEIHKDTSNVQITEQLHTSYTLESSVSASKTVEGTTEEPSTQTPSPHPESQTTAMDTTEDPSSSTPGIQQTVEETSITALSGKKSSLEPSRTMEETTEEPSERSSSPFDTQPQTTDMYTNEDPSASMPDIGQTVEETTEESSFPAPTGKTLSPLPSQTVEETAEELSTRSSSPFDTQPQTTDMDTAEVSSTFLPDIQPNVEETIEDSSIPAHSGQKLSQTMEETTEEPSARTPPHPTDMDTTEDPSASMPDIQQTVEDLSIAAHSGQKSSSLSTGEPSARTPSPSASYHQTTDMDTSEDPSASVPEIQRTVQEPIEESSFSTTHPTIQETTEELFAGSPPPSHQQQQLSDQDREKEEQLEREEAKERQQTYTRTLKEQIQYKKKLLKVAKQRLSKLQEMPAPTDTRFKTLALLDTLSRLPYHPPREDLIGSSLLEHQLKSQISSLTKTLSETKSQNETLQNQLMIQTDLNKILQHLSSKIHKLIETQIKLKREAQKNMADKDAEYDKMAKKLKEMKLHSRKLVQHSKTLIVDYILASEFNIFNLNEGHSAMHNKPKYLGLLETLLNNAMGLTDENTVDISDNDDPLVRYLLRNNIVVSDKPNQIRLRNLSYDI</sequence>
<dbReference type="EMBL" id="BSXS01001988">
    <property type="protein sequence ID" value="GME77860.1"/>
    <property type="molecule type" value="Genomic_DNA"/>
</dbReference>
<evidence type="ECO:0000313" key="1">
    <source>
        <dbReference type="EMBL" id="GME77860.1"/>
    </source>
</evidence>
<gene>
    <name evidence="1" type="ORF">Amon02_000320200</name>
</gene>
<evidence type="ECO:0000313" key="2">
    <source>
        <dbReference type="Proteomes" id="UP001165064"/>
    </source>
</evidence>
<accession>A0ACB5T069</accession>
<protein>
    <submittedName>
        <fullName evidence="1">Unnamed protein product</fullName>
    </submittedName>
</protein>
<name>A0ACB5T069_AMBMO</name>